<gene>
    <name evidence="4" type="ORF">ABT317_08035</name>
</gene>
<accession>A0ABV1VZX8</accession>
<protein>
    <submittedName>
        <fullName evidence="4">Alpha/beta fold hydrolase</fullName>
    </submittedName>
</protein>
<name>A0ABV1VZX8_9ACTN</name>
<reference evidence="4 5" key="1">
    <citation type="submission" date="2024-06" db="EMBL/GenBank/DDBJ databases">
        <title>The Natural Products Discovery Center: Release of the First 8490 Sequenced Strains for Exploring Actinobacteria Biosynthetic Diversity.</title>
        <authorList>
            <person name="Kalkreuter E."/>
            <person name="Kautsar S.A."/>
            <person name="Yang D."/>
            <person name="Bader C.D."/>
            <person name="Teijaro C.N."/>
            <person name="Fluegel L."/>
            <person name="Davis C.M."/>
            <person name="Simpson J.R."/>
            <person name="Lauterbach L."/>
            <person name="Steele A.D."/>
            <person name="Gui C."/>
            <person name="Meng S."/>
            <person name="Li G."/>
            <person name="Viehrig K."/>
            <person name="Ye F."/>
            <person name="Su P."/>
            <person name="Kiefer A.F."/>
            <person name="Nichols A."/>
            <person name="Cepeda A.J."/>
            <person name="Yan W."/>
            <person name="Fan B."/>
            <person name="Jiang Y."/>
            <person name="Adhikari A."/>
            <person name="Zheng C.-J."/>
            <person name="Schuster L."/>
            <person name="Cowan T.M."/>
            <person name="Smanski M.J."/>
            <person name="Chevrette M.G."/>
            <person name="De Carvalho L.P.S."/>
            <person name="Shen B."/>
        </authorList>
    </citation>
    <scope>NUCLEOTIDE SEQUENCE [LARGE SCALE GENOMIC DNA]</scope>
    <source>
        <strain evidence="4 5">NPDC000634</strain>
    </source>
</reference>
<dbReference type="Pfam" id="PF12697">
    <property type="entry name" value="Abhydrolase_6"/>
    <property type="match status" value="1"/>
</dbReference>
<feature type="domain" description="AB hydrolase-1" evidence="3">
    <location>
        <begin position="85"/>
        <end position="312"/>
    </location>
</feature>
<dbReference type="SUPFAM" id="SSF53474">
    <property type="entry name" value="alpha/beta-Hydrolases"/>
    <property type="match status" value="1"/>
</dbReference>
<proteinExistence type="predicted"/>
<evidence type="ECO:0000256" key="1">
    <source>
        <dbReference type="ARBA" id="ARBA00022801"/>
    </source>
</evidence>
<dbReference type="PANTHER" id="PTHR43798:SF31">
    <property type="entry name" value="AB HYDROLASE SUPERFAMILY PROTEIN YCLE"/>
    <property type="match status" value="1"/>
</dbReference>
<dbReference type="EMBL" id="JBEPCU010000082">
    <property type="protein sequence ID" value="MER6976972.1"/>
    <property type="molecule type" value="Genomic_DNA"/>
</dbReference>
<dbReference type="Proteomes" id="UP001458415">
    <property type="component" value="Unassembled WGS sequence"/>
</dbReference>
<sequence length="321" mass="35194">MKVSSQPLTCQIGDLRVPGYQTADSRQQSGWGDRPATASHESQRSVLENRSERQGRRPMKMLSPLTEPVDVHAEIHGDLDGAVPLVFVHGVGSSAKAWSDVYERLPDDRPRIRYDLRGHGSSPAPAGPWTVDDFVADHLRLLDRLGVRAADTVGFSLGGLIAQRTAIVRPDVVRRLVVIGSVAGRTEEETSRVLARLAMVEAEGPGGAAGQSVERWYTREYLDAHPEVTADTVARMSRLDPTAYTNAYRVLATTDLADELDRISAPVLAMTGQFDVGSPPRMSRLIAERTDGRFVEVPGVKHEVLQERPDLITKEIINHVA</sequence>
<keyword evidence="1 4" id="KW-0378">Hydrolase</keyword>
<feature type="region of interest" description="Disordered" evidence="2">
    <location>
        <begin position="14"/>
        <end position="59"/>
    </location>
</feature>
<evidence type="ECO:0000259" key="3">
    <source>
        <dbReference type="Pfam" id="PF12697"/>
    </source>
</evidence>
<keyword evidence="5" id="KW-1185">Reference proteome</keyword>
<comment type="caution">
    <text evidence="4">The sequence shown here is derived from an EMBL/GenBank/DDBJ whole genome shotgun (WGS) entry which is preliminary data.</text>
</comment>
<dbReference type="InterPro" id="IPR050266">
    <property type="entry name" value="AB_hydrolase_sf"/>
</dbReference>
<dbReference type="InterPro" id="IPR000073">
    <property type="entry name" value="AB_hydrolase_1"/>
</dbReference>
<evidence type="ECO:0000313" key="4">
    <source>
        <dbReference type="EMBL" id="MER6976972.1"/>
    </source>
</evidence>
<organism evidence="4 5">
    <name type="scientific">Streptomyces carpinensis</name>
    <dbReference type="NCBI Taxonomy" id="66369"/>
    <lineage>
        <taxon>Bacteria</taxon>
        <taxon>Bacillati</taxon>
        <taxon>Actinomycetota</taxon>
        <taxon>Actinomycetes</taxon>
        <taxon>Kitasatosporales</taxon>
        <taxon>Streptomycetaceae</taxon>
        <taxon>Streptomyces</taxon>
    </lineage>
</organism>
<dbReference type="InterPro" id="IPR029058">
    <property type="entry name" value="AB_hydrolase_fold"/>
</dbReference>
<dbReference type="Gene3D" id="3.40.50.1820">
    <property type="entry name" value="alpha/beta hydrolase"/>
    <property type="match status" value="1"/>
</dbReference>
<dbReference type="GO" id="GO:0016787">
    <property type="term" value="F:hydrolase activity"/>
    <property type="evidence" value="ECO:0007669"/>
    <property type="project" value="UniProtKB-KW"/>
</dbReference>
<evidence type="ECO:0000313" key="5">
    <source>
        <dbReference type="Proteomes" id="UP001458415"/>
    </source>
</evidence>
<feature type="compositionally biased region" description="Basic and acidic residues" evidence="2">
    <location>
        <begin position="41"/>
        <end position="55"/>
    </location>
</feature>
<dbReference type="RefSeq" id="WP_158103940.1">
    <property type="nucleotide sequence ID" value="NZ_MUBM01000250.1"/>
</dbReference>
<dbReference type="PANTHER" id="PTHR43798">
    <property type="entry name" value="MONOACYLGLYCEROL LIPASE"/>
    <property type="match status" value="1"/>
</dbReference>
<evidence type="ECO:0000256" key="2">
    <source>
        <dbReference type="SAM" id="MobiDB-lite"/>
    </source>
</evidence>